<keyword evidence="2" id="KW-1185">Reference proteome</keyword>
<accession>A0ABU6WY53</accession>
<protein>
    <recommendedName>
        <fullName evidence="3">Transposase</fullName>
    </recommendedName>
</protein>
<gene>
    <name evidence="1" type="ORF">PIB30_099765</name>
</gene>
<evidence type="ECO:0000313" key="1">
    <source>
        <dbReference type="EMBL" id="MED6189821.1"/>
    </source>
</evidence>
<feature type="non-terminal residue" evidence="1">
    <location>
        <position position="74"/>
    </location>
</feature>
<reference evidence="1 2" key="1">
    <citation type="journal article" date="2023" name="Plants (Basel)">
        <title>Bridging the Gap: Combining Genomics and Transcriptomics Approaches to Understand Stylosanthes scabra, an Orphan Legume from the Brazilian Caatinga.</title>
        <authorList>
            <person name="Ferreira-Neto J.R.C."/>
            <person name="da Silva M.D."/>
            <person name="Binneck E."/>
            <person name="de Melo N.F."/>
            <person name="da Silva R.H."/>
            <person name="de Melo A.L.T.M."/>
            <person name="Pandolfi V."/>
            <person name="Bustamante F.O."/>
            <person name="Brasileiro-Vidal A.C."/>
            <person name="Benko-Iseppon A.M."/>
        </authorList>
    </citation>
    <scope>NUCLEOTIDE SEQUENCE [LARGE SCALE GENOMIC DNA]</scope>
    <source>
        <tissue evidence="1">Leaves</tissue>
    </source>
</reference>
<organism evidence="1 2">
    <name type="scientific">Stylosanthes scabra</name>
    <dbReference type="NCBI Taxonomy" id="79078"/>
    <lineage>
        <taxon>Eukaryota</taxon>
        <taxon>Viridiplantae</taxon>
        <taxon>Streptophyta</taxon>
        <taxon>Embryophyta</taxon>
        <taxon>Tracheophyta</taxon>
        <taxon>Spermatophyta</taxon>
        <taxon>Magnoliopsida</taxon>
        <taxon>eudicotyledons</taxon>
        <taxon>Gunneridae</taxon>
        <taxon>Pentapetalae</taxon>
        <taxon>rosids</taxon>
        <taxon>fabids</taxon>
        <taxon>Fabales</taxon>
        <taxon>Fabaceae</taxon>
        <taxon>Papilionoideae</taxon>
        <taxon>50 kb inversion clade</taxon>
        <taxon>dalbergioids sensu lato</taxon>
        <taxon>Dalbergieae</taxon>
        <taxon>Pterocarpus clade</taxon>
        <taxon>Stylosanthes</taxon>
    </lineage>
</organism>
<name>A0ABU6WY53_9FABA</name>
<evidence type="ECO:0000313" key="2">
    <source>
        <dbReference type="Proteomes" id="UP001341840"/>
    </source>
</evidence>
<sequence length="74" mass="9125">MWVYINEKFILPVGSKEWVMKKLCEAWKKYKGEIKKNHFKKYRTKKQMLKNQPLDISEVQFCKLIRYWSLPSIK</sequence>
<dbReference type="EMBL" id="JASCZI010183952">
    <property type="protein sequence ID" value="MED6189821.1"/>
    <property type="molecule type" value="Genomic_DNA"/>
</dbReference>
<comment type="caution">
    <text evidence="1">The sequence shown here is derived from an EMBL/GenBank/DDBJ whole genome shotgun (WGS) entry which is preliminary data.</text>
</comment>
<dbReference type="PANTHER" id="PTHR33144:SF16">
    <property type="entry name" value="OS02G0129000 PROTEIN"/>
    <property type="match status" value="1"/>
</dbReference>
<dbReference type="PANTHER" id="PTHR33144">
    <property type="entry name" value="OS10G0409366 PROTEIN-RELATED"/>
    <property type="match status" value="1"/>
</dbReference>
<evidence type="ECO:0008006" key="3">
    <source>
        <dbReference type="Google" id="ProtNLM"/>
    </source>
</evidence>
<proteinExistence type="predicted"/>
<dbReference type="Proteomes" id="UP001341840">
    <property type="component" value="Unassembled WGS sequence"/>
</dbReference>